<proteinExistence type="predicted"/>
<organism evidence="1 2">
    <name type="scientific">Coccidioides immitis H538.4</name>
    <dbReference type="NCBI Taxonomy" id="396776"/>
    <lineage>
        <taxon>Eukaryota</taxon>
        <taxon>Fungi</taxon>
        <taxon>Dikarya</taxon>
        <taxon>Ascomycota</taxon>
        <taxon>Pezizomycotina</taxon>
        <taxon>Eurotiomycetes</taxon>
        <taxon>Eurotiomycetidae</taxon>
        <taxon>Onygenales</taxon>
        <taxon>Onygenaceae</taxon>
        <taxon>Coccidioides</taxon>
    </lineage>
</organism>
<reference evidence="2" key="1">
    <citation type="journal article" date="2010" name="Genome Res.">
        <title>Population genomic sequencing of Coccidioides fungi reveals recent hybridization and transposon control.</title>
        <authorList>
            <person name="Neafsey D.E."/>
            <person name="Barker B.M."/>
            <person name="Sharpton T.J."/>
            <person name="Stajich J.E."/>
            <person name="Park D.J."/>
            <person name="Whiston E."/>
            <person name="Hung C.-Y."/>
            <person name="McMahan C."/>
            <person name="White J."/>
            <person name="Sykes S."/>
            <person name="Heiman D."/>
            <person name="Young S."/>
            <person name="Zeng Q."/>
            <person name="Abouelleil A."/>
            <person name="Aftuck L."/>
            <person name="Bessette D."/>
            <person name="Brown A."/>
            <person name="FitzGerald M."/>
            <person name="Lui A."/>
            <person name="Macdonald J.P."/>
            <person name="Priest M."/>
            <person name="Orbach M.J."/>
            <person name="Galgiani J.N."/>
            <person name="Kirkland T.N."/>
            <person name="Cole G.T."/>
            <person name="Birren B.W."/>
            <person name="Henn M.R."/>
            <person name="Taylor J.W."/>
            <person name="Rounsley S.D."/>
        </authorList>
    </citation>
    <scope>NUCLEOTIDE SEQUENCE [LARGE SCALE GENOMIC DNA]</scope>
    <source>
        <strain evidence="2">H538.4</strain>
    </source>
</reference>
<dbReference type="EMBL" id="DS017077">
    <property type="protein sequence ID" value="KMU92417.1"/>
    <property type="molecule type" value="Genomic_DNA"/>
</dbReference>
<dbReference type="Proteomes" id="UP000054563">
    <property type="component" value="Unassembled WGS sequence"/>
</dbReference>
<dbReference type="eggNOG" id="ENOG502RMUA">
    <property type="taxonomic scope" value="Eukaryota"/>
</dbReference>
<sequence>MKTVKKPMILAGASNYLAWSKALKVACQVDTEKIILERQETSLQPENLKISQYWNVQDKWLHSLINSTISAQAREHFKELDSLSAYKLWKAVRTAFQERSEHSQALVNYSSNQQSRLGNVIHKRQSSTALQENTESQKRINWTQEPSQKADHAYLGIFDSSLLCVQWQWQQQWEQEKKKKRVLKNTRQQKCFLKEEYYY</sequence>
<dbReference type="VEuPathDB" id="FungiDB:CIHG_10227"/>
<name>A0A0J8S5G6_COCIT</name>
<evidence type="ECO:0000313" key="1">
    <source>
        <dbReference type="EMBL" id="KMU92417.1"/>
    </source>
</evidence>
<accession>A0A0J8S5G6</accession>
<dbReference type="AlphaFoldDB" id="A0A0J8S5G6"/>
<protein>
    <submittedName>
        <fullName evidence="1">Uncharacterized protein</fullName>
    </submittedName>
</protein>
<evidence type="ECO:0000313" key="2">
    <source>
        <dbReference type="Proteomes" id="UP000054563"/>
    </source>
</evidence>
<gene>
    <name evidence="1" type="ORF">CIHG_10227</name>
</gene>